<evidence type="ECO:0000256" key="1">
    <source>
        <dbReference type="SAM" id="Phobius"/>
    </source>
</evidence>
<dbReference type="AlphaFoldDB" id="A0A1F7RSI7"/>
<name>A0A1F7RSI7_9BACT</name>
<feature type="transmembrane region" description="Helical" evidence="1">
    <location>
        <begin position="29"/>
        <end position="46"/>
    </location>
</feature>
<reference evidence="2 3" key="1">
    <citation type="journal article" date="2016" name="Nat. Commun.">
        <title>Thousands of microbial genomes shed light on interconnected biogeochemical processes in an aquifer system.</title>
        <authorList>
            <person name="Anantharaman K."/>
            <person name="Brown C.T."/>
            <person name="Hug L.A."/>
            <person name="Sharon I."/>
            <person name="Castelle C.J."/>
            <person name="Probst A.J."/>
            <person name="Thomas B.C."/>
            <person name="Singh A."/>
            <person name="Wilkins M.J."/>
            <person name="Karaoz U."/>
            <person name="Brodie E.L."/>
            <person name="Williams K.H."/>
            <person name="Hubbard S.S."/>
            <person name="Banfield J.F."/>
        </authorList>
    </citation>
    <scope>NUCLEOTIDE SEQUENCE [LARGE SCALE GENOMIC DNA]</scope>
</reference>
<dbReference type="Proteomes" id="UP000178435">
    <property type="component" value="Unassembled WGS sequence"/>
</dbReference>
<feature type="transmembrane region" description="Helical" evidence="1">
    <location>
        <begin position="66"/>
        <end position="87"/>
    </location>
</feature>
<accession>A0A1F7RSI7</accession>
<sequence length="195" mass="22099">MAKENTNLDMIYYFITSPKNGIELVREKNFFFVALFIVTLSVLSSFTGDKLILLTAVFPGNLSLSFLASLLLIYFLLFSTALLYNFIAELFGHREKATMLLALLGLSFLPGIFNAPLALVCSGVNLEEAYGVLKLLIIFWTIGLQVLCLHKLYNFSLFRSVILYISPILFIFFLMFISILIFLTFFVLNIANILM</sequence>
<feature type="transmembrane region" description="Helical" evidence="1">
    <location>
        <begin position="99"/>
        <end position="119"/>
    </location>
</feature>
<comment type="caution">
    <text evidence="2">The sequence shown here is derived from an EMBL/GenBank/DDBJ whole genome shotgun (WGS) entry which is preliminary data.</text>
</comment>
<evidence type="ECO:0000313" key="2">
    <source>
        <dbReference type="EMBL" id="OGL44320.1"/>
    </source>
</evidence>
<keyword evidence="1" id="KW-0472">Membrane</keyword>
<evidence type="ECO:0000313" key="3">
    <source>
        <dbReference type="Proteomes" id="UP000178435"/>
    </source>
</evidence>
<keyword evidence="1" id="KW-1133">Transmembrane helix</keyword>
<protein>
    <submittedName>
        <fullName evidence="2">Uncharacterized protein</fullName>
    </submittedName>
</protein>
<organism evidence="2 3">
    <name type="scientific">Candidatus Schekmanbacteria bacterium RBG_16_38_11</name>
    <dbReference type="NCBI Taxonomy" id="1817880"/>
    <lineage>
        <taxon>Bacteria</taxon>
        <taxon>Candidatus Schekmaniibacteriota</taxon>
    </lineage>
</organism>
<proteinExistence type="predicted"/>
<feature type="transmembrane region" description="Helical" evidence="1">
    <location>
        <begin position="161"/>
        <end position="188"/>
    </location>
</feature>
<feature type="transmembrane region" description="Helical" evidence="1">
    <location>
        <begin position="131"/>
        <end position="149"/>
    </location>
</feature>
<gene>
    <name evidence="2" type="ORF">A2149_08630</name>
</gene>
<dbReference type="EMBL" id="MGDF01000148">
    <property type="protein sequence ID" value="OGL44320.1"/>
    <property type="molecule type" value="Genomic_DNA"/>
</dbReference>
<keyword evidence="1" id="KW-0812">Transmembrane</keyword>